<evidence type="ECO:0000313" key="2">
    <source>
        <dbReference type="Proteomes" id="UP000594262"/>
    </source>
</evidence>
<protein>
    <submittedName>
        <fullName evidence="1">Uncharacterized protein</fullName>
    </submittedName>
</protein>
<dbReference type="AlphaFoldDB" id="A0A7M5VBS8"/>
<keyword evidence="2" id="KW-1185">Reference proteome</keyword>
<dbReference type="EnsemblMetazoa" id="CLYHEMT009754.1">
    <property type="protein sequence ID" value="CLYHEMP009754.1"/>
    <property type="gene ID" value="CLYHEMG009754"/>
</dbReference>
<reference evidence="1" key="1">
    <citation type="submission" date="2021-01" db="UniProtKB">
        <authorList>
            <consortium name="EnsemblMetazoa"/>
        </authorList>
    </citation>
    <scope>IDENTIFICATION</scope>
</reference>
<organism evidence="1 2">
    <name type="scientific">Clytia hemisphaerica</name>
    <dbReference type="NCBI Taxonomy" id="252671"/>
    <lineage>
        <taxon>Eukaryota</taxon>
        <taxon>Metazoa</taxon>
        <taxon>Cnidaria</taxon>
        <taxon>Hydrozoa</taxon>
        <taxon>Hydroidolina</taxon>
        <taxon>Leptothecata</taxon>
        <taxon>Obeliida</taxon>
        <taxon>Clytiidae</taxon>
        <taxon>Clytia</taxon>
    </lineage>
</organism>
<sequence length="191" mass="22051">MKKFERSKFFLLCFLTLYIQYIGAKFYSTHSIKQPDTNCLVKFLESKRNSLTECISRCRIKGRRNLMVDYRCYCVPHDEKIEENCKIVESEPGESGGNSYLYQSSIHGPWELITNQSICYGSRDDSFAKFNLPRDGYIASFRMVHISGYVGCHYNNGGYWGCNNYFDANAIMTVITGNFCYLTKEVLGKKS</sequence>
<name>A0A7M5VBS8_9CNID</name>
<evidence type="ECO:0000313" key="1">
    <source>
        <dbReference type="EnsemblMetazoa" id="CLYHEMP009754.1"/>
    </source>
</evidence>
<proteinExistence type="predicted"/>
<accession>A0A7M5VBS8</accession>
<dbReference type="Proteomes" id="UP000594262">
    <property type="component" value="Unplaced"/>
</dbReference>